<keyword evidence="2" id="KW-0812">Transmembrane</keyword>
<dbReference type="STRING" id="1798325.A2834_00510"/>
<dbReference type="AlphaFoldDB" id="A0A1F5VEU9"/>
<dbReference type="EMBL" id="MFHD01000024">
    <property type="protein sequence ID" value="OGF61945.1"/>
    <property type="molecule type" value="Genomic_DNA"/>
</dbReference>
<evidence type="ECO:0000313" key="3">
    <source>
        <dbReference type="EMBL" id="OGF61945.1"/>
    </source>
</evidence>
<keyword evidence="2" id="KW-0472">Membrane</keyword>
<evidence type="ECO:0000256" key="2">
    <source>
        <dbReference type="SAM" id="Phobius"/>
    </source>
</evidence>
<evidence type="ECO:0000313" key="4">
    <source>
        <dbReference type="Proteomes" id="UP000179251"/>
    </source>
</evidence>
<feature type="transmembrane region" description="Helical" evidence="2">
    <location>
        <begin position="7"/>
        <end position="25"/>
    </location>
</feature>
<name>A0A1F5VEU9_9BACT</name>
<dbReference type="Proteomes" id="UP000179251">
    <property type="component" value="Unassembled WGS sequence"/>
</dbReference>
<proteinExistence type="predicted"/>
<evidence type="ECO:0000256" key="1">
    <source>
        <dbReference type="SAM" id="MobiDB-lite"/>
    </source>
</evidence>
<keyword evidence="2" id="KW-1133">Transmembrane helix</keyword>
<protein>
    <submittedName>
        <fullName evidence="3">Uncharacterized protein</fullName>
    </submittedName>
</protein>
<feature type="region of interest" description="Disordered" evidence="1">
    <location>
        <begin position="70"/>
        <end position="90"/>
    </location>
</feature>
<sequence>MNPVRQYFLPVLTAIALLAAVIWWWKAGKTDAVPISAPAVGGPALQLVERLKNIKIDTAFLDDPQFLNLEATPKPSLEGLQKGRSNPFRK</sequence>
<gene>
    <name evidence="3" type="ORF">A2834_00510</name>
</gene>
<accession>A0A1F5VEU9</accession>
<organism evidence="3 4">
    <name type="scientific">Candidatus Giovannonibacteria bacterium RIFCSPHIGHO2_01_FULL_45_23</name>
    <dbReference type="NCBI Taxonomy" id="1798325"/>
    <lineage>
        <taxon>Bacteria</taxon>
        <taxon>Candidatus Giovannoniibacteriota</taxon>
    </lineage>
</organism>
<reference evidence="3 4" key="1">
    <citation type="journal article" date="2016" name="Nat. Commun.">
        <title>Thousands of microbial genomes shed light on interconnected biogeochemical processes in an aquifer system.</title>
        <authorList>
            <person name="Anantharaman K."/>
            <person name="Brown C.T."/>
            <person name="Hug L.A."/>
            <person name="Sharon I."/>
            <person name="Castelle C.J."/>
            <person name="Probst A.J."/>
            <person name="Thomas B.C."/>
            <person name="Singh A."/>
            <person name="Wilkins M.J."/>
            <person name="Karaoz U."/>
            <person name="Brodie E.L."/>
            <person name="Williams K.H."/>
            <person name="Hubbard S.S."/>
            <person name="Banfield J.F."/>
        </authorList>
    </citation>
    <scope>NUCLEOTIDE SEQUENCE [LARGE SCALE GENOMIC DNA]</scope>
</reference>
<comment type="caution">
    <text evidence="3">The sequence shown here is derived from an EMBL/GenBank/DDBJ whole genome shotgun (WGS) entry which is preliminary data.</text>
</comment>